<organism evidence="1 2">
    <name type="scientific">Sulfitobacter faviae</name>
    <dbReference type="NCBI Taxonomy" id="1775881"/>
    <lineage>
        <taxon>Bacteria</taxon>
        <taxon>Pseudomonadati</taxon>
        <taxon>Pseudomonadota</taxon>
        <taxon>Alphaproteobacteria</taxon>
        <taxon>Rhodobacterales</taxon>
        <taxon>Roseobacteraceae</taxon>
        <taxon>Sulfitobacter</taxon>
    </lineage>
</organism>
<name>A0AAX3LU75_9RHOB</name>
<dbReference type="EMBL" id="CP116424">
    <property type="protein sequence ID" value="WCE72094.1"/>
    <property type="molecule type" value="Genomic_DNA"/>
</dbReference>
<keyword evidence="1" id="KW-0614">Plasmid</keyword>
<gene>
    <name evidence="1" type="ORF">PL336_16505</name>
</gene>
<evidence type="ECO:0000313" key="1">
    <source>
        <dbReference type="EMBL" id="WCE72094.1"/>
    </source>
</evidence>
<sequence>MATPQTSEPIEISITEALAQSYRRLPASPPQAYGTFFEKPQIAYLYTTRFLLRQLRNCGCVWSDRRSVCIGAELTASHSEMLDWIVILMERNPTNGARQ</sequence>
<protein>
    <submittedName>
        <fullName evidence="1">Uncharacterized protein</fullName>
    </submittedName>
</protein>
<dbReference type="AlphaFoldDB" id="A0AAX3LU75"/>
<dbReference type="RefSeq" id="WP_271690149.1">
    <property type="nucleotide sequence ID" value="NZ_CP116424.1"/>
</dbReference>
<geneLocation type="plasmid" evidence="1 2">
    <name>unnamed1</name>
</geneLocation>
<accession>A0AAX3LU75</accession>
<dbReference type="Proteomes" id="UP001210770">
    <property type="component" value="Plasmid unnamed1"/>
</dbReference>
<evidence type="ECO:0000313" key="2">
    <source>
        <dbReference type="Proteomes" id="UP001210770"/>
    </source>
</evidence>
<reference evidence="1" key="1">
    <citation type="submission" date="2023-01" db="EMBL/GenBank/DDBJ databases">
        <title>Comparative genomic analysis of cold water coral derived Sulfitobacter faviae: insights into their metabolism and habitat adaptation.</title>
        <authorList>
            <person name="Guo Y."/>
            <person name="Lin S."/>
            <person name="Huang Z."/>
            <person name="Tang K."/>
            <person name="Wang X."/>
        </authorList>
    </citation>
    <scope>NUCLEOTIDE SEQUENCE</scope>
    <source>
        <strain evidence="1">SCSIO W_1865</strain>
        <plasmid evidence="1">unnamed1</plasmid>
    </source>
</reference>
<proteinExistence type="predicted"/>